<accession>A0A9Q3ESE0</accession>
<organism evidence="1 2">
    <name type="scientific">Austropuccinia psidii MF-1</name>
    <dbReference type="NCBI Taxonomy" id="1389203"/>
    <lineage>
        <taxon>Eukaryota</taxon>
        <taxon>Fungi</taxon>
        <taxon>Dikarya</taxon>
        <taxon>Basidiomycota</taxon>
        <taxon>Pucciniomycotina</taxon>
        <taxon>Pucciniomycetes</taxon>
        <taxon>Pucciniales</taxon>
        <taxon>Sphaerophragmiaceae</taxon>
        <taxon>Austropuccinia</taxon>
    </lineage>
</organism>
<gene>
    <name evidence="1" type="ORF">O181_063761</name>
</gene>
<dbReference type="Proteomes" id="UP000765509">
    <property type="component" value="Unassembled WGS sequence"/>
</dbReference>
<protein>
    <submittedName>
        <fullName evidence="1">Uncharacterized protein</fullName>
    </submittedName>
</protein>
<sequence>MLSFTFQFNKSLKPDDWKDMHQALQLHQLLKDLFQLRMDNKRFNIVSHLEELGAGFQKICLKEIPFKDLMVITKGWNPNRHIKLLKDITARIRENQVIIQVIE</sequence>
<reference evidence="1" key="1">
    <citation type="submission" date="2021-03" db="EMBL/GenBank/DDBJ databases">
        <title>Draft genome sequence of rust myrtle Austropuccinia psidii MF-1, a brazilian biotype.</title>
        <authorList>
            <person name="Quecine M.C."/>
            <person name="Pachon D.M.R."/>
            <person name="Bonatelli M.L."/>
            <person name="Correr F.H."/>
            <person name="Franceschini L.M."/>
            <person name="Leite T.F."/>
            <person name="Margarido G.R.A."/>
            <person name="Almeida C.A."/>
            <person name="Ferrarezi J.A."/>
            <person name="Labate C.A."/>
        </authorList>
    </citation>
    <scope>NUCLEOTIDE SEQUENCE</scope>
    <source>
        <strain evidence="1">MF-1</strain>
    </source>
</reference>
<dbReference type="EMBL" id="AVOT02030749">
    <property type="protein sequence ID" value="MBW0524046.1"/>
    <property type="molecule type" value="Genomic_DNA"/>
</dbReference>
<dbReference type="AlphaFoldDB" id="A0A9Q3ESE0"/>
<evidence type="ECO:0000313" key="2">
    <source>
        <dbReference type="Proteomes" id="UP000765509"/>
    </source>
</evidence>
<keyword evidence="2" id="KW-1185">Reference proteome</keyword>
<comment type="caution">
    <text evidence="1">The sequence shown here is derived from an EMBL/GenBank/DDBJ whole genome shotgun (WGS) entry which is preliminary data.</text>
</comment>
<proteinExistence type="predicted"/>
<name>A0A9Q3ESE0_9BASI</name>
<evidence type="ECO:0000313" key="1">
    <source>
        <dbReference type="EMBL" id="MBW0524046.1"/>
    </source>
</evidence>